<organism evidence="1 2">
    <name type="scientific">Flavobacterium helocola</name>
    <dbReference type="NCBI Taxonomy" id="3139139"/>
    <lineage>
        <taxon>Bacteria</taxon>
        <taxon>Pseudomonadati</taxon>
        <taxon>Bacteroidota</taxon>
        <taxon>Flavobacteriia</taxon>
        <taxon>Flavobacteriales</taxon>
        <taxon>Flavobacteriaceae</taxon>
        <taxon>Flavobacterium</taxon>
    </lineage>
</organism>
<keyword evidence="2" id="KW-1185">Reference proteome</keyword>
<dbReference type="RefSeq" id="WP_341681541.1">
    <property type="nucleotide sequence ID" value="NZ_JBBYHT010000001.1"/>
</dbReference>
<dbReference type="Proteomes" id="UP001393056">
    <property type="component" value="Unassembled WGS sequence"/>
</dbReference>
<reference evidence="1 2" key="1">
    <citation type="submission" date="2024-04" db="EMBL/GenBank/DDBJ databases">
        <title>Flavobacterium sp. DGU41 16S ribosomal RNA gene Genome sequencing and assembly.</title>
        <authorList>
            <person name="Park S."/>
        </authorList>
    </citation>
    <scope>NUCLEOTIDE SEQUENCE [LARGE SCALE GENOMIC DNA]</scope>
    <source>
        <strain evidence="1 2">DGU41</strain>
    </source>
</reference>
<accession>A0ABU9I483</accession>
<protein>
    <recommendedName>
        <fullName evidence="3">Lipoprotein</fullName>
    </recommendedName>
</protein>
<sequence length="253" mass="29679">MKFIFVIILICLFGCKEKAESTESSVKEDLEFELLNNEINFIQVNPEQLKSEIVVYSDEQREKALNRIDFKITNVSDKKYVIFLDYKKIESFAGIYKNEFENKLDLNLGGLNFLLNIDYDMSQNKIGTSNFKDDCNEKNLKILSNEFSDKYINYGESLFNENLITLQPNESRIFRSVVYLPILNDRNNSLIGDYSFIFLDSKNEYDFRLGFKQDKKMILDFLNKDQLKELNKNGYEVFHGILISNSVKLKCKN</sequence>
<name>A0ABU9I483_9FLAO</name>
<evidence type="ECO:0008006" key="3">
    <source>
        <dbReference type="Google" id="ProtNLM"/>
    </source>
</evidence>
<comment type="caution">
    <text evidence="1">The sequence shown here is derived from an EMBL/GenBank/DDBJ whole genome shotgun (WGS) entry which is preliminary data.</text>
</comment>
<evidence type="ECO:0000313" key="2">
    <source>
        <dbReference type="Proteomes" id="UP001393056"/>
    </source>
</evidence>
<proteinExistence type="predicted"/>
<gene>
    <name evidence="1" type="ORF">AAEO58_02230</name>
</gene>
<evidence type="ECO:0000313" key="1">
    <source>
        <dbReference type="EMBL" id="MEL1246849.1"/>
    </source>
</evidence>
<dbReference type="EMBL" id="JBBYHT010000001">
    <property type="protein sequence ID" value="MEL1246849.1"/>
    <property type="molecule type" value="Genomic_DNA"/>
</dbReference>